<keyword evidence="3" id="KW-0964">Secreted</keyword>
<reference evidence="6 7" key="1">
    <citation type="submission" date="2011-02" db="EMBL/GenBank/DDBJ databases">
        <title>The Genome Sequence of Mortierella verticillata NRRL 6337.</title>
        <authorList>
            <consortium name="The Broad Institute Genome Sequencing Platform"/>
            <person name="Russ C."/>
            <person name="Cuomo C."/>
            <person name="Burger G."/>
            <person name="Gray M.W."/>
            <person name="Holland P.W.H."/>
            <person name="King N."/>
            <person name="Lang F.B.F."/>
            <person name="Roger A.J."/>
            <person name="Ruiz-Trillo I."/>
            <person name="Young S.K."/>
            <person name="Zeng Q."/>
            <person name="Gargeya S."/>
            <person name="Alvarado L."/>
            <person name="Berlin A."/>
            <person name="Chapman S.B."/>
            <person name="Chen Z."/>
            <person name="Freedman E."/>
            <person name="Gellesch M."/>
            <person name="Goldberg J."/>
            <person name="Griggs A."/>
            <person name="Gujja S."/>
            <person name="Heilman E."/>
            <person name="Heiman D."/>
            <person name="Howarth C."/>
            <person name="Mehta T."/>
            <person name="Neiman D."/>
            <person name="Pearson M."/>
            <person name="Roberts A."/>
            <person name="Saif S."/>
            <person name="Shea T."/>
            <person name="Shenoy N."/>
            <person name="Sisk P."/>
            <person name="Stolte C."/>
            <person name="Sykes S."/>
            <person name="White J."/>
            <person name="Yandava C."/>
            <person name="Haas B."/>
            <person name="Nusbaum C."/>
            <person name="Birren B."/>
        </authorList>
    </citation>
    <scope>NUCLEOTIDE SEQUENCE [LARGE SCALE GENOMIC DNA]</scope>
    <source>
        <strain evidence="6 7">NRRL 6337</strain>
    </source>
</reference>
<keyword evidence="4" id="KW-0812">Transmembrane</keyword>
<evidence type="ECO:0000256" key="4">
    <source>
        <dbReference type="SAM" id="Phobius"/>
    </source>
</evidence>
<sequence>MGQLQDDTHASLSKNQYTLFCMAEGQSTSRAFSVKVSPSDTTDDLKKLIAAENIPGLGSRSRELDLYIVNIPDDHFNEKEPIHLKSIQFKRFPRITNTVSDVFEDTLPRSTIHIMVERPPDRARQYFLALLLVLGAGIFYPAIDCAFL</sequence>
<keyword evidence="4" id="KW-0472">Membrane</keyword>
<evidence type="ECO:0000256" key="1">
    <source>
        <dbReference type="ARBA" id="ARBA00004340"/>
    </source>
</evidence>
<feature type="transmembrane region" description="Helical" evidence="4">
    <location>
        <begin position="126"/>
        <end position="143"/>
    </location>
</feature>
<evidence type="ECO:0000313" key="6">
    <source>
        <dbReference type="EMBL" id="KFH62985.1"/>
    </source>
</evidence>
<dbReference type="OrthoDB" id="2409492at2759"/>
<comment type="subcellular location">
    <subcellularLocation>
        <location evidence="1">Host cell</location>
    </subcellularLocation>
    <subcellularLocation>
        <location evidence="2">Secreted</location>
    </subcellularLocation>
</comment>
<protein>
    <recommendedName>
        <fullName evidence="5">Crinkler effector protein N-terminal domain-containing protein</fullName>
    </recommendedName>
</protein>
<dbReference type="Pfam" id="PF20147">
    <property type="entry name" value="Crinkler"/>
    <property type="match status" value="1"/>
</dbReference>
<dbReference type="EMBL" id="KN042429">
    <property type="protein sequence ID" value="KFH62985.1"/>
    <property type="molecule type" value="Genomic_DNA"/>
</dbReference>
<dbReference type="InterPro" id="IPR045379">
    <property type="entry name" value="Crinkler_N"/>
</dbReference>
<evidence type="ECO:0000313" key="7">
    <source>
        <dbReference type="Proteomes" id="UP000243308"/>
    </source>
</evidence>
<dbReference type="GO" id="GO:0043657">
    <property type="term" value="C:host cell"/>
    <property type="evidence" value="ECO:0007669"/>
    <property type="project" value="UniProtKB-SubCell"/>
</dbReference>
<keyword evidence="7" id="KW-1185">Reference proteome</keyword>
<keyword evidence="4" id="KW-1133">Transmembrane helix</keyword>
<feature type="domain" description="Crinkler effector protein N-terminal" evidence="5">
    <location>
        <begin position="18"/>
        <end position="117"/>
    </location>
</feature>
<evidence type="ECO:0000256" key="2">
    <source>
        <dbReference type="ARBA" id="ARBA00004613"/>
    </source>
</evidence>
<gene>
    <name evidence="6" type="ORF">MVEG_11023</name>
</gene>
<organism evidence="6 7">
    <name type="scientific">Podila verticillata NRRL 6337</name>
    <dbReference type="NCBI Taxonomy" id="1069443"/>
    <lineage>
        <taxon>Eukaryota</taxon>
        <taxon>Fungi</taxon>
        <taxon>Fungi incertae sedis</taxon>
        <taxon>Mucoromycota</taxon>
        <taxon>Mortierellomycotina</taxon>
        <taxon>Mortierellomycetes</taxon>
        <taxon>Mortierellales</taxon>
        <taxon>Mortierellaceae</taxon>
        <taxon>Podila</taxon>
    </lineage>
</organism>
<name>A0A086TM08_9FUNG</name>
<accession>A0A086TM08</accession>
<proteinExistence type="predicted"/>
<dbReference type="Proteomes" id="UP000243308">
    <property type="component" value="Unassembled WGS sequence"/>
</dbReference>
<evidence type="ECO:0000259" key="5">
    <source>
        <dbReference type="Pfam" id="PF20147"/>
    </source>
</evidence>
<dbReference type="GO" id="GO:0005576">
    <property type="term" value="C:extracellular region"/>
    <property type="evidence" value="ECO:0007669"/>
    <property type="project" value="UniProtKB-SubCell"/>
</dbReference>
<evidence type="ECO:0000256" key="3">
    <source>
        <dbReference type="ARBA" id="ARBA00022525"/>
    </source>
</evidence>
<dbReference type="AlphaFoldDB" id="A0A086TM08"/>